<name>A0A1F6LR62_9BACT</name>
<dbReference type="Gene3D" id="3.30.1370.30">
    <property type="match status" value="1"/>
</dbReference>
<dbReference type="GO" id="GO:0005840">
    <property type="term" value="C:ribosome"/>
    <property type="evidence" value="ECO:0007669"/>
    <property type="project" value="UniProtKB-KW"/>
</dbReference>
<comment type="function">
    <text evidence="5">One of the primary rRNA binding proteins, it binds directly to 16S rRNA central domain where it helps coordinate assembly of the platform of the 30S subunit.</text>
</comment>
<dbReference type="SUPFAM" id="SSF56047">
    <property type="entry name" value="Ribosomal protein S8"/>
    <property type="match status" value="1"/>
</dbReference>
<evidence type="ECO:0000256" key="5">
    <source>
        <dbReference type="HAMAP-Rule" id="MF_01302"/>
    </source>
</evidence>
<evidence type="ECO:0000256" key="2">
    <source>
        <dbReference type="ARBA" id="ARBA00022980"/>
    </source>
</evidence>
<dbReference type="Gene3D" id="3.30.1490.10">
    <property type="match status" value="1"/>
</dbReference>
<comment type="caution">
    <text evidence="7">The sequence shown here is derived from an EMBL/GenBank/DDBJ whole genome shotgun (WGS) entry which is preliminary data.</text>
</comment>
<keyword evidence="2 5" id="KW-0689">Ribosomal protein</keyword>
<dbReference type="Proteomes" id="UP000176329">
    <property type="component" value="Unassembled WGS sequence"/>
</dbReference>
<keyword evidence="5" id="KW-0699">rRNA-binding</keyword>
<dbReference type="EMBL" id="MFPV01000033">
    <property type="protein sequence ID" value="OGH61858.1"/>
    <property type="molecule type" value="Genomic_DNA"/>
</dbReference>
<dbReference type="GO" id="GO:0019843">
    <property type="term" value="F:rRNA binding"/>
    <property type="evidence" value="ECO:0007669"/>
    <property type="project" value="UniProtKB-UniRule"/>
</dbReference>
<accession>A0A1F6LR62</accession>
<reference evidence="7 8" key="1">
    <citation type="journal article" date="2016" name="Nat. Commun.">
        <title>Thousands of microbial genomes shed light on interconnected biogeochemical processes in an aquifer system.</title>
        <authorList>
            <person name="Anantharaman K."/>
            <person name="Brown C.T."/>
            <person name="Hug L.A."/>
            <person name="Sharon I."/>
            <person name="Castelle C.J."/>
            <person name="Probst A.J."/>
            <person name="Thomas B.C."/>
            <person name="Singh A."/>
            <person name="Wilkins M.J."/>
            <person name="Karaoz U."/>
            <person name="Brodie E.L."/>
            <person name="Williams K.H."/>
            <person name="Hubbard S.S."/>
            <person name="Banfield J.F."/>
        </authorList>
    </citation>
    <scope>NUCLEOTIDE SEQUENCE [LARGE SCALE GENOMIC DNA]</scope>
</reference>
<proteinExistence type="inferred from homology"/>
<evidence type="ECO:0000313" key="8">
    <source>
        <dbReference type="Proteomes" id="UP000176329"/>
    </source>
</evidence>
<dbReference type="InterPro" id="IPR047863">
    <property type="entry name" value="Ribosomal_uS8_CS"/>
</dbReference>
<dbReference type="PANTHER" id="PTHR11758">
    <property type="entry name" value="40S RIBOSOMAL PROTEIN S15A"/>
    <property type="match status" value="1"/>
</dbReference>
<dbReference type="InterPro" id="IPR035987">
    <property type="entry name" value="Ribosomal_uS8_sf"/>
</dbReference>
<dbReference type="AlphaFoldDB" id="A0A1F6LR62"/>
<evidence type="ECO:0000313" key="7">
    <source>
        <dbReference type="EMBL" id="OGH61858.1"/>
    </source>
</evidence>
<dbReference type="GO" id="GO:1990904">
    <property type="term" value="C:ribonucleoprotein complex"/>
    <property type="evidence" value="ECO:0007669"/>
    <property type="project" value="UniProtKB-KW"/>
</dbReference>
<keyword evidence="3 5" id="KW-0687">Ribonucleoprotein</keyword>
<comment type="subunit">
    <text evidence="5">Part of the 30S ribosomal subunit. Contacts proteins S5 and S12.</text>
</comment>
<keyword evidence="5" id="KW-0694">RNA-binding</keyword>
<dbReference type="FunFam" id="3.30.1490.10:FF:000001">
    <property type="entry name" value="30S ribosomal protein S8"/>
    <property type="match status" value="1"/>
</dbReference>
<dbReference type="InterPro" id="IPR000630">
    <property type="entry name" value="Ribosomal_uS8"/>
</dbReference>
<dbReference type="GO" id="GO:0003735">
    <property type="term" value="F:structural constituent of ribosome"/>
    <property type="evidence" value="ECO:0007669"/>
    <property type="project" value="InterPro"/>
</dbReference>
<dbReference type="HAMAP" id="MF_01302_B">
    <property type="entry name" value="Ribosomal_uS8_B"/>
    <property type="match status" value="1"/>
</dbReference>
<dbReference type="NCBIfam" id="NF001109">
    <property type="entry name" value="PRK00136.1"/>
    <property type="match status" value="1"/>
</dbReference>
<evidence type="ECO:0000256" key="6">
    <source>
        <dbReference type="RuleBase" id="RU003660"/>
    </source>
</evidence>
<comment type="similarity">
    <text evidence="1 5 6">Belongs to the universal ribosomal protein uS8 family.</text>
</comment>
<organism evidence="7 8">
    <name type="scientific">Candidatus Magasanikbacteria bacterium RIFCSPHIGHO2_01_FULL_50_8</name>
    <dbReference type="NCBI Taxonomy" id="1798674"/>
    <lineage>
        <taxon>Bacteria</taxon>
        <taxon>Candidatus Magasanikiibacteriota</taxon>
    </lineage>
</organism>
<evidence type="ECO:0000256" key="3">
    <source>
        <dbReference type="ARBA" id="ARBA00023274"/>
    </source>
</evidence>
<dbReference type="PROSITE" id="PS00053">
    <property type="entry name" value="RIBOSOMAL_S8"/>
    <property type="match status" value="1"/>
</dbReference>
<dbReference type="Pfam" id="PF00410">
    <property type="entry name" value="Ribosomal_S8"/>
    <property type="match status" value="1"/>
</dbReference>
<dbReference type="GO" id="GO:0006412">
    <property type="term" value="P:translation"/>
    <property type="evidence" value="ECO:0007669"/>
    <property type="project" value="UniProtKB-UniRule"/>
</dbReference>
<dbReference type="GO" id="GO:0005737">
    <property type="term" value="C:cytoplasm"/>
    <property type="evidence" value="ECO:0007669"/>
    <property type="project" value="UniProtKB-ARBA"/>
</dbReference>
<evidence type="ECO:0000256" key="1">
    <source>
        <dbReference type="ARBA" id="ARBA00006471"/>
    </source>
</evidence>
<protein>
    <recommendedName>
        <fullName evidence="4 5">Small ribosomal subunit protein uS8</fullName>
    </recommendedName>
</protein>
<evidence type="ECO:0000256" key="4">
    <source>
        <dbReference type="ARBA" id="ARBA00035258"/>
    </source>
</evidence>
<sequence>MTTDPIADMLTRIRNGYMAHKHEVLIPHSKIKMAIIELLVSEGFVTSAEKVDGADGFPEIKARLKYPGGRPAITAVTRVSRPGLRVYKKKGEFPTVQSGYGIAIVSTPKGVMTNRAAKSQGVGGELVCTVW</sequence>
<gene>
    <name evidence="5" type="primary">rpsH</name>
    <name evidence="7" type="ORF">A2848_01220</name>
</gene>